<proteinExistence type="predicted"/>
<gene>
    <name evidence="2" type="ORF">PLEPLA_LOCUS40589</name>
</gene>
<sequence>MRKLIQIKRITTPSAYHLPLHRGAAMETGSERQASKMADSFEVCRGFRPGPRRVDSKAPDWSHGAVTAVHVALLCLPPRCEGSAVSGDSGTSLRQPQPQKSQNVEPRRPQREAGRTIAAGYLQIITVEPQEHLMSRPSVSSLDFLPRSAFRAPMGRGSSALVPSPLTLLCNPPPPVSSLGPGRFTPLVMLGPAVSPPGAQARPGVAAGSVRPRTAFTARPGGTRGNSPTPPSASGGPNTPRFNDYKSKLACYLSSMLRRLDASKAYTDNHNQNISPHRFPRAAWLQSRHAVRRGAPRFKETHTRRRATAG</sequence>
<keyword evidence="3" id="KW-1185">Reference proteome</keyword>
<comment type="caution">
    <text evidence="2">The sequence shown here is derived from an EMBL/GenBank/DDBJ whole genome shotgun (WGS) entry which is preliminary data.</text>
</comment>
<dbReference type="EMBL" id="CADEAL010004146">
    <property type="protein sequence ID" value="CAB1452839.1"/>
    <property type="molecule type" value="Genomic_DNA"/>
</dbReference>
<dbReference type="Proteomes" id="UP001153269">
    <property type="component" value="Unassembled WGS sequence"/>
</dbReference>
<dbReference type="AlphaFoldDB" id="A0A9N7VM47"/>
<feature type="compositionally biased region" description="Polar residues" evidence="1">
    <location>
        <begin position="86"/>
        <end position="104"/>
    </location>
</feature>
<reference evidence="2" key="1">
    <citation type="submission" date="2020-03" db="EMBL/GenBank/DDBJ databases">
        <authorList>
            <person name="Weist P."/>
        </authorList>
    </citation>
    <scope>NUCLEOTIDE SEQUENCE</scope>
</reference>
<protein>
    <submittedName>
        <fullName evidence="2">Uncharacterized protein</fullName>
    </submittedName>
</protein>
<accession>A0A9N7VM47</accession>
<feature type="region of interest" description="Disordered" evidence="1">
    <location>
        <begin position="291"/>
        <end position="310"/>
    </location>
</feature>
<name>A0A9N7VM47_PLEPL</name>
<feature type="region of interest" description="Disordered" evidence="1">
    <location>
        <begin position="215"/>
        <end position="241"/>
    </location>
</feature>
<organism evidence="2 3">
    <name type="scientific">Pleuronectes platessa</name>
    <name type="common">European plaice</name>
    <dbReference type="NCBI Taxonomy" id="8262"/>
    <lineage>
        <taxon>Eukaryota</taxon>
        <taxon>Metazoa</taxon>
        <taxon>Chordata</taxon>
        <taxon>Craniata</taxon>
        <taxon>Vertebrata</taxon>
        <taxon>Euteleostomi</taxon>
        <taxon>Actinopterygii</taxon>
        <taxon>Neopterygii</taxon>
        <taxon>Teleostei</taxon>
        <taxon>Neoteleostei</taxon>
        <taxon>Acanthomorphata</taxon>
        <taxon>Carangaria</taxon>
        <taxon>Pleuronectiformes</taxon>
        <taxon>Pleuronectoidei</taxon>
        <taxon>Pleuronectidae</taxon>
        <taxon>Pleuronectes</taxon>
    </lineage>
</organism>
<feature type="region of interest" description="Disordered" evidence="1">
    <location>
        <begin position="85"/>
        <end position="112"/>
    </location>
</feature>
<evidence type="ECO:0000313" key="3">
    <source>
        <dbReference type="Proteomes" id="UP001153269"/>
    </source>
</evidence>
<evidence type="ECO:0000256" key="1">
    <source>
        <dbReference type="SAM" id="MobiDB-lite"/>
    </source>
</evidence>
<evidence type="ECO:0000313" key="2">
    <source>
        <dbReference type="EMBL" id="CAB1452839.1"/>
    </source>
</evidence>